<dbReference type="EMBL" id="JBHRTK010000016">
    <property type="protein sequence ID" value="MFC3208148.1"/>
    <property type="molecule type" value="Genomic_DNA"/>
</dbReference>
<accession>A0ABV7KHW0</accession>
<evidence type="ECO:0000313" key="2">
    <source>
        <dbReference type="EMBL" id="MFC3208148.1"/>
    </source>
</evidence>
<evidence type="ECO:0000259" key="1">
    <source>
        <dbReference type="Pfam" id="PF22262"/>
    </source>
</evidence>
<sequence>MDLESFIRAPRRWQWGGMPVAVDGVPMPGEDCTTFVGSWVQEVSGIDPAVDLRGTYSTAEEAAEVIAREGGIVAIGDVRLGRLGWQRVDMPTDGDIGIVTTVSGVDLTCKEIPAIRFGPLWALMGPRGAMVKKLDWSGVAWRAP</sequence>
<feature type="domain" description="DUF6950" evidence="1">
    <location>
        <begin position="30"/>
        <end position="142"/>
    </location>
</feature>
<dbReference type="RefSeq" id="WP_378223033.1">
    <property type="nucleotide sequence ID" value="NZ_JBHRTK010000016.1"/>
</dbReference>
<dbReference type="InterPro" id="IPR053802">
    <property type="entry name" value="DUF6950"/>
</dbReference>
<proteinExistence type="predicted"/>
<gene>
    <name evidence="2" type="ORF">ACFOHJ_18140</name>
</gene>
<keyword evidence="3" id="KW-1185">Reference proteome</keyword>
<dbReference type="Pfam" id="PF22262">
    <property type="entry name" value="DUF6950"/>
    <property type="match status" value="1"/>
</dbReference>
<protein>
    <submittedName>
        <fullName evidence="2">DUF6950 family protein</fullName>
    </submittedName>
</protein>
<organism evidence="2 3">
    <name type="scientific">Aquamicrobium soli</name>
    <dbReference type="NCBI Taxonomy" id="1811518"/>
    <lineage>
        <taxon>Bacteria</taxon>
        <taxon>Pseudomonadati</taxon>
        <taxon>Pseudomonadota</taxon>
        <taxon>Alphaproteobacteria</taxon>
        <taxon>Hyphomicrobiales</taxon>
        <taxon>Phyllobacteriaceae</taxon>
        <taxon>Aquamicrobium</taxon>
    </lineage>
</organism>
<reference evidence="3" key="1">
    <citation type="journal article" date="2019" name="Int. J. Syst. Evol. Microbiol.">
        <title>The Global Catalogue of Microorganisms (GCM) 10K type strain sequencing project: providing services to taxonomists for standard genome sequencing and annotation.</title>
        <authorList>
            <consortium name="The Broad Institute Genomics Platform"/>
            <consortium name="The Broad Institute Genome Sequencing Center for Infectious Disease"/>
            <person name="Wu L."/>
            <person name="Ma J."/>
        </authorList>
    </citation>
    <scope>NUCLEOTIDE SEQUENCE [LARGE SCALE GENOMIC DNA]</scope>
    <source>
        <strain evidence="3">KCTC 52165</strain>
    </source>
</reference>
<name>A0ABV7KHW0_9HYPH</name>
<dbReference type="Proteomes" id="UP001595583">
    <property type="component" value="Unassembled WGS sequence"/>
</dbReference>
<evidence type="ECO:0000313" key="3">
    <source>
        <dbReference type="Proteomes" id="UP001595583"/>
    </source>
</evidence>
<comment type="caution">
    <text evidence="2">The sequence shown here is derived from an EMBL/GenBank/DDBJ whole genome shotgun (WGS) entry which is preliminary data.</text>
</comment>